<evidence type="ECO:0000313" key="2">
    <source>
        <dbReference type="EMBL" id="EYC35776.1"/>
    </source>
</evidence>
<evidence type="ECO:0000313" key="3">
    <source>
        <dbReference type="Proteomes" id="UP000024635"/>
    </source>
</evidence>
<keyword evidence="1" id="KW-0472">Membrane</keyword>
<gene>
    <name evidence="2" type="primary">Acey_s0985.g3288</name>
    <name evidence="2" type="ORF">Y032_0985g3288</name>
</gene>
<evidence type="ECO:0000256" key="1">
    <source>
        <dbReference type="SAM" id="Phobius"/>
    </source>
</evidence>
<organism evidence="2 3">
    <name type="scientific">Ancylostoma ceylanicum</name>
    <dbReference type="NCBI Taxonomy" id="53326"/>
    <lineage>
        <taxon>Eukaryota</taxon>
        <taxon>Metazoa</taxon>
        <taxon>Ecdysozoa</taxon>
        <taxon>Nematoda</taxon>
        <taxon>Chromadorea</taxon>
        <taxon>Rhabditida</taxon>
        <taxon>Rhabditina</taxon>
        <taxon>Rhabditomorpha</taxon>
        <taxon>Strongyloidea</taxon>
        <taxon>Ancylostomatidae</taxon>
        <taxon>Ancylostomatinae</taxon>
        <taxon>Ancylostoma</taxon>
    </lineage>
</organism>
<keyword evidence="3" id="KW-1185">Reference proteome</keyword>
<dbReference type="EMBL" id="JARK01000585">
    <property type="protein sequence ID" value="EYC35776.1"/>
    <property type="molecule type" value="Genomic_DNA"/>
</dbReference>
<comment type="caution">
    <text evidence="2">The sequence shown here is derived from an EMBL/GenBank/DDBJ whole genome shotgun (WGS) entry which is preliminary data.</text>
</comment>
<name>A0A016W852_9BILA</name>
<accession>A0A016W852</accession>
<protein>
    <submittedName>
        <fullName evidence="2">Uncharacterized protein</fullName>
    </submittedName>
</protein>
<dbReference type="AlphaFoldDB" id="A0A016W852"/>
<reference evidence="3" key="1">
    <citation type="journal article" date="2015" name="Nat. Genet.">
        <title>The genome and transcriptome of the zoonotic hookworm Ancylostoma ceylanicum identify infection-specific gene families.</title>
        <authorList>
            <person name="Schwarz E.M."/>
            <person name="Hu Y."/>
            <person name="Antoshechkin I."/>
            <person name="Miller M.M."/>
            <person name="Sternberg P.W."/>
            <person name="Aroian R.V."/>
        </authorList>
    </citation>
    <scope>NUCLEOTIDE SEQUENCE</scope>
    <source>
        <strain evidence="3">HY135</strain>
    </source>
</reference>
<sequence>MIKKAKKELNIHLRTPTKISFAFPLRESHLEEYLRQHRRAKRMHVAYSWCGFLSFNANTPSYMYYI</sequence>
<keyword evidence="1" id="KW-1133">Transmembrane helix</keyword>
<keyword evidence="1" id="KW-0812">Transmembrane</keyword>
<feature type="transmembrane region" description="Helical" evidence="1">
    <location>
        <begin position="45"/>
        <end position="65"/>
    </location>
</feature>
<proteinExistence type="predicted"/>
<dbReference type="Proteomes" id="UP000024635">
    <property type="component" value="Unassembled WGS sequence"/>
</dbReference>